<dbReference type="PROSITE" id="PS01136">
    <property type="entry name" value="UPF0034"/>
    <property type="match status" value="1"/>
</dbReference>
<dbReference type="InterPro" id="IPR013785">
    <property type="entry name" value="Aldolase_TIM"/>
</dbReference>
<accession>A0A9W8HYV0</accession>
<dbReference type="EMBL" id="JANBUO010000230">
    <property type="protein sequence ID" value="KAJ2806062.1"/>
    <property type="molecule type" value="Genomic_DNA"/>
</dbReference>
<comment type="catalytic activity">
    <reaction evidence="10">
        <text>a 5,6-dihydrouridine in mRNA + NAD(+) = a uridine in mRNA + NADH + H(+)</text>
        <dbReference type="Rhea" id="RHEA:69851"/>
        <dbReference type="Rhea" id="RHEA-COMP:14658"/>
        <dbReference type="Rhea" id="RHEA-COMP:17789"/>
        <dbReference type="ChEBI" id="CHEBI:15378"/>
        <dbReference type="ChEBI" id="CHEBI:57540"/>
        <dbReference type="ChEBI" id="CHEBI:57945"/>
        <dbReference type="ChEBI" id="CHEBI:65315"/>
        <dbReference type="ChEBI" id="CHEBI:74443"/>
    </reaction>
    <physiologicalReaction direction="right-to-left" evidence="10">
        <dbReference type="Rhea" id="RHEA:69853"/>
    </physiologicalReaction>
</comment>
<keyword evidence="8" id="KW-0694">RNA-binding</keyword>
<keyword evidence="6" id="KW-0819">tRNA processing</keyword>
<evidence type="ECO:0000313" key="14">
    <source>
        <dbReference type="Proteomes" id="UP001140094"/>
    </source>
</evidence>
<keyword evidence="3" id="KW-0285">Flavoprotein</keyword>
<evidence type="ECO:0000313" key="13">
    <source>
        <dbReference type="EMBL" id="KAJ2806062.1"/>
    </source>
</evidence>
<keyword evidence="9" id="KW-0560">Oxidoreductase</keyword>
<dbReference type="InterPro" id="IPR018517">
    <property type="entry name" value="tRNA_hU_synthase_CS"/>
</dbReference>
<evidence type="ECO:0000256" key="7">
    <source>
        <dbReference type="ARBA" id="ARBA00022857"/>
    </source>
</evidence>
<dbReference type="GO" id="GO:0050660">
    <property type="term" value="F:flavin adenine dinucleotide binding"/>
    <property type="evidence" value="ECO:0007669"/>
    <property type="project" value="InterPro"/>
</dbReference>
<keyword evidence="4" id="KW-0288">FMN</keyword>
<reference evidence="13" key="1">
    <citation type="submission" date="2022-07" db="EMBL/GenBank/DDBJ databases">
        <title>Phylogenomic reconstructions and comparative analyses of Kickxellomycotina fungi.</title>
        <authorList>
            <person name="Reynolds N.K."/>
            <person name="Stajich J.E."/>
            <person name="Barry K."/>
            <person name="Grigoriev I.V."/>
            <person name="Crous P."/>
            <person name="Smith M.E."/>
        </authorList>
    </citation>
    <scope>NUCLEOTIDE SEQUENCE</scope>
    <source>
        <strain evidence="13">NRRL 1565</strain>
    </source>
</reference>
<dbReference type="InterPro" id="IPR004653">
    <property type="entry name" value="DusA"/>
</dbReference>
<comment type="catalytic activity">
    <reaction evidence="11">
        <text>a 5,6-dihydrouridine in mRNA + NADP(+) = a uridine in mRNA + NADPH + H(+)</text>
        <dbReference type="Rhea" id="RHEA:69855"/>
        <dbReference type="Rhea" id="RHEA-COMP:14658"/>
        <dbReference type="Rhea" id="RHEA-COMP:17789"/>
        <dbReference type="ChEBI" id="CHEBI:15378"/>
        <dbReference type="ChEBI" id="CHEBI:57783"/>
        <dbReference type="ChEBI" id="CHEBI:58349"/>
        <dbReference type="ChEBI" id="CHEBI:65315"/>
        <dbReference type="ChEBI" id="CHEBI:74443"/>
    </reaction>
    <physiologicalReaction direction="right-to-left" evidence="11">
        <dbReference type="Rhea" id="RHEA:69857"/>
    </physiologicalReaction>
</comment>
<dbReference type="CDD" id="cd02801">
    <property type="entry name" value="DUS_like_FMN"/>
    <property type="match status" value="1"/>
</dbReference>
<evidence type="ECO:0000256" key="6">
    <source>
        <dbReference type="ARBA" id="ARBA00022694"/>
    </source>
</evidence>
<dbReference type="GO" id="GO:0017150">
    <property type="term" value="F:tRNA dihydrouridine synthase activity"/>
    <property type="evidence" value="ECO:0007669"/>
    <property type="project" value="InterPro"/>
</dbReference>
<evidence type="ECO:0000256" key="11">
    <source>
        <dbReference type="ARBA" id="ARBA00049447"/>
    </source>
</evidence>
<sequence length="390" mass="43297">MASAAMRRFRTSVAPMVDVTDPCFLRLLRLISPFGNHQLWTEMMHANAFSRGRIHMDPPKLAMHLPLRELQDFAPGIVAQIGAADPDDAHAAVRVLTNLGVRHVNLNCGCPSRNVQMGSFGAILMKSPELASDIVNAMQDAARDTNCHISVKCRIGVDEDESSEFLRRFVSAVTSRHTQGSGNPVSLVLHSRRAWLKGLSPKQNRNIPVLNHARVYEMVREFPNTEFLINGGIDTTDAVLGHLARVDGVMIGRKVREDPWFLSQLDQRVYGVSTNNIPSATDVLTEYVKFADYMHCHYGTKYSILGRPLYAFFRGRKGKAMRTRLGLSITKAKNRSNSDVDSTYSAPFGDLVQDALHCAEQEFQSQTNVVTPNELSSPAWPGYQQGAEAC</sequence>
<dbReference type="InterPro" id="IPR035587">
    <property type="entry name" value="DUS-like_FMN-bd"/>
</dbReference>
<protein>
    <recommendedName>
        <fullName evidence="12">DUS-like FMN-binding domain-containing protein</fullName>
    </recommendedName>
</protein>
<dbReference type="AlphaFoldDB" id="A0A9W8HYV0"/>
<dbReference type="Proteomes" id="UP001140094">
    <property type="component" value="Unassembled WGS sequence"/>
</dbReference>
<evidence type="ECO:0000256" key="1">
    <source>
        <dbReference type="ARBA" id="ARBA00001917"/>
    </source>
</evidence>
<comment type="caution">
    <text evidence="13">The sequence shown here is derived from an EMBL/GenBank/DDBJ whole genome shotgun (WGS) entry which is preliminary data.</text>
</comment>
<proteinExistence type="predicted"/>
<dbReference type="PANTHER" id="PTHR42907">
    <property type="entry name" value="FMN-LINKED OXIDOREDUCTASES SUPERFAMILY PROTEIN"/>
    <property type="match status" value="1"/>
</dbReference>
<name>A0A9W8HYV0_9FUNG</name>
<gene>
    <name evidence="13" type="ORF">H4R20_001833</name>
</gene>
<organism evidence="13 14">
    <name type="scientific">Coemansia guatemalensis</name>
    <dbReference type="NCBI Taxonomy" id="2761395"/>
    <lineage>
        <taxon>Eukaryota</taxon>
        <taxon>Fungi</taxon>
        <taxon>Fungi incertae sedis</taxon>
        <taxon>Zoopagomycota</taxon>
        <taxon>Kickxellomycotina</taxon>
        <taxon>Kickxellomycetes</taxon>
        <taxon>Kickxellales</taxon>
        <taxon>Kickxellaceae</taxon>
        <taxon>Coemansia</taxon>
    </lineage>
</organism>
<evidence type="ECO:0000256" key="10">
    <source>
        <dbReference type="ARBA" id="ARBA00048342"/>
    </source>
</evidence>
<evidence type="ECO:0000256" key="9">
    <source>
        <dbReference type="ARBA" id="ARBA00023002"/>
    </source>
</evidence>
<dbReference type="SUPFAM" id="SSF51395">
    <property type="entry name" value="FMN-linked oxidoreductases"/>
    <property type="match status" value="1"/>
</dbReference>
<keyword evidence="14" id="KW-1185">Reference proteome</keyword>
<evidence type="ECO:0000256" key="4">
    <source>
        <dbReference type="ARBA" id="ARBA00022643"/>
    </source>
</evidence>
<evidence type="ECO:0000256" key="3">
    <source>
        <dbReference type="ARBA" id="ARBA00022630"/>
    </source>
</evidence>
<dbReference type="GO" id="GO:0000049">
    <property type="term" value="F:tRNA binding"/>
    <property type="evidence" value="ECO:0007669"/>
    <property type="project" value="UniProtKB-KW"/>
</dbReference>
<evidence type="ECO:0000259" key="12">
    <source>
        <dbReference type="Pfam" id="PF01207"/>
    </source>
</evidence>
<evidence type="ECO:0000256" key="2">
    <source>
        <dbReference type="ARBA" id="ARBA00022555"/>
    </source>
</evidence>
<comment type="cofactor">
    <cofactor evidence="1">
        <name>FMN</name>
        <dbReference type="ChEBI" id="CHEBI:58210"/>
    </cofactor>
</comment>
<evidence type="ECO:0000256" key="5">
    <source>
        <dbReference type="ARBA" id="ARBA00022664"/>
    </source>
</evidence>
<keyword evidence="2" id="KW-0820">tRNA-binding</keyword>
<keyword evidence="5" id="KW-0507">mRNA processing</keyword>
<dbReference type="Gene3D" id="3.20.20.70">
    <property type="entry name" value="Aldolase class I"/>
    <property type="match status" value="1"/>
</dbReference>
<dbReference type="Pfam" id="PF01207">
    <property type="entry name" value="Dus"/>
    <property type="match status" value="1"/>
</dbReference>
<feature type="domain" description="DUS-like FMN-binding" evidence="12">
    <location>
        <begin position="13"/>
        <end position="298"/>
    </location>
</feature>
<dbReference type="GO" id="GO:0006397">
    <property type="term" value="P:mRNA processing"/>
    <property type="evidence" value="ECO:0007669"/>
    <property type="project" value="UniProtKB-KW"/>
</dbReference>
<evidence type="ECO:0000256" key="8">
    <source>
        <dbReference type="ARBA" id="ARBA00022884"/>
    </source>
</evidence>
<keyword evidence="7" id="KW-0521">NADP</keyword>
<dbReference type="PANTHER" id="PTHR42907:SF1">
    <property type="entry name" value="FMN-LINKED OXIDOREDUCTASES SUPERFAMILY PROTEIN"/>
    <property type="match status" value="1"/>
</dbReference>
<dbReference type="OrthoDB" id="10262250at2759"/>